<name>A0A8B6HI30_MYTGA</name>
<dbReference type="OrthoDB" id="10031946at2759"/>
<dbReference type="PANTHER" id="PTHR31909">
    <property type="entry name" value="CHROMOSOME 20 ORF85 FAMILY MEMBER"/>
    <property type="match status" value="1"/>
</dbReference>
<dbReference type="InterPro" id="IPR020339">
    <property type="entry name" value="C20orf85-like"/>
</dbReference>
<dbReference type="PANTHER" id="PTHR31909:SF3">
    <property type="entry name" value="SIMILAR TO PROTEIN C20ORF85 HOMOLOG"/>
    <property type="match status" value="1"/>
</dbReference>
<organism evidence="1 2">
    <name type="scientific">Mytilus galloprovincialis</name>
    <name type="common">Mediterranean mussel</name>
    <dbReference type="NCBI Taxonomy" id="29158"/>
    <lineage>
        <taxon>Eukaryota</taxon>
        <taxon>Metazoa</taxon>
        <taxon>Spiralia</taxon>
        <taxon>Lophotrochozoa</taxon>
        <taxon>Mollusca</taxon>
        <taxon>Bivalvia</taxon>
        <taxon>Autobranchia</taxon>
        <taxon>Pteriomorphia</taxon>
        <taxon>Mytilida</taxon>
        <taxon>Mytiloidea</taxon>
        <taxon>Mytilidae</taxon>
        <taxon>Mytilinae</taxon>
        <taxon>Mytilus</taxon>
    </lineage>
</organism>
<sequence length="138" mass="15602">MAAAAKTNQPPTGRAVANCNFVAQDQIWKDHVHHEMTASKTWPNSWGFLTTPYGELVKDDIQKKEKREPVDVLQIRPVTPIEEYIKVEPSPHPFPKTTSQTVGWRSTSKVHALEKYGKYAKPKGGLIRQLNWPAEAID</sequence>
<dbReference type="Pfam" id="PF14945">
    <property type="entry name" value="LLC1"/>
    <property type="match status" value="1"/>
</dbReference>
<reference evidence="1" key="1">
    <citation type="submission" date="2018-11" db="EMBL/GenBank/DDBJ databases">
        <authorList>
            <person name="Alioto T."/>
            <person name="Alioto T."/>
        </authorList>
    </citation>
    <scope>NUCLEOTIDE SEQUENCE</scope>
</reference>
<gene>
    <name evidence="1" type="ORF">MGAL_10B086797</name>
</gene>
<dbReference type="EMBL" id="UYJE01010158">
    <property type="protein sequence ID" value="VDI80175.1"/>
    <property type="molecule type" value="Genomic_DNA"/>
</dbReference>
<dbReference type="AlphaFoldDB" id="A0A8B6HI30"/>
<accession>A0A8B6HI30</accession>
<protein>
    <submittedName>
        <fullName evidence="1">Uncharacterized protein</fullName>
    </submittedName>
</protein>
<proteinExistence type="predicted"/>
<keyword evidence="2" id="KW-1185">Reference proteome</keyword>
<dbReference type="Proteomes" id="UP000596742">
    <property type="component" value="Unassembled WGS sequence"/>
</dbReference>
<evidence type="ECO:0000313" key="2">
    <source>
        <dbReference type="Proteomes" id="UP000596742"/>
    </source>
</evidence>
<evidence type="ECO:0000313" key="1">
    <source>
        <dbReference type="EMBL" id="VDI80175.1"/>
    </source>
</evidence>
<comment type="caution">
    <text evidence="1">The sequence shown here is derived from an EMBL/GenBank/DDBJ whole genome shotgun (WGS) entry which is preliminary data.</text>
</comment>